<dbReference type="Pfam" id="PF04030">
    <property type="entry name" value="ALO"/>
    <property type="match status" value="1"/>
</dbReference>
<dbReference type="RefSeq" id="WP_321566090.1">
    <property type="nucleotide sequence ID" value="NZ_CP139558.1"/>
</dbReference>
<dbReference type="InterPro" id="IPR016167">
    <property type="entry name" value="FAD-bd_PCMH_sub1"/>
</dbReference>
<feature type="transmembrane region" description="Helical" evidence="3">
    <location>
        <begin position="336"/>
        <end position="361"/>
    </location>
</feature>
<evidence type="ECO:0000256" key="3">
    <source>
        <dbReference type="SAM" id="Phobius"/>
    </source>
</evidence>
<dbReference type="InterPro" id="IPR016169">
    <property type="entry name" value="FAD-bd_PCMH_sub2"/>
</dbReference>
<sequence length="576" mass="64831">MLQTPPLGADGFYHPTTEDEIIALVQKAAGEKLEIRCRGAAHSLARAIYTDPGKGDPQLPNVVSEQAPPKGSNLNVMFDQYAKLVWVDKAAGIIEVEAGIHLGYDPEDPTMTSTLENSLLYQAFINGFTLSDLGGISHQTISGFLMTGSSGGSLMYSIDENIMGLSVIDGNGDLQWFNKGDDDFGAVVLSLGLLGIVSKVKLQLAPLFNIYGQQITYPTQPAACPIDLFGSGSPGKPSFEDFLKATPYTRVLWWPQEKVERVVIWEASRGTAMPVFDPAPYEEFEKNSLASNIEQLLASMLFTMLGNSKFWVVWQKLKPSFTEFRRLTEQSWGGGFFARVIAWLLTGVLKVIGFILVFFFMTFKGLLHALYPFVINTLQPLTKKGNAQLFMDYTYSSLPMDNGANDILMGTEFTEIWIPLSDTEKAMKLLDKMFKEGKFAATGYYSTELYAGKQSNYWMSPAYQQDVLRIDFFWFSTNEGNPAAKDGFFSQFWEALKNENIDFRLHWAKFLPEYDFPGWASYISKSYPRWNDFMALREKRDPNNIFLTDYWSRHLFGKEKDGLKSAMDTLAEVKTV</sequence>
<gene>
    <name evidence="5" type="ORF">SNE25_15895</name>
</gene>
<evidence type="ECO:0000256" key="2">
    <source>
        <dbReference type="ARBA" id="ARBA00023002"/>
    </source>
</evidence>
<keyword evidence="2" id="KW-0560">Oxidoreductase</keyword>
<feature type="domain" description="FAD-binding PCMH-type" evidence="4">
    <location>
        <begin position="5"/>
        <end position="207"/>
    </location>
</feature>
<keyword evidence="1" id="KW-0285">Flavoprotein</keyword>
<dbReference type="EMBL" id="CP139558">
    <property type="protein sequence ID" value="WPU97004.1"/>
    <property type="molecule type" value="Genomic_DNA"/>
</dbReference>
<dbReference type="InterPro" id="IPR016171">
    <property type="entry name" value="Vanillyl_alc_oxidase_C-sub2"/>
</dbReference>
<keyword evidence="3" id="KW-0472">Membrane</keyword>
<dbReference type="PROSITE" id="PS51387">
    <property type="entry name" value="FAD_PCMH"/>
    <property type="match status" value="1"/>
</dbReference>
<dbReference type="InterPro" id="IPR036318">
    <property type="entry name" value="FAD-bd_PCMH-like_sf"/>
</dbReference>
<keyword evidence="1" id="KW-0274">FAD</keyword>
<dbReference type="InterPro" id="IPR010031">
    <property type="entry name" value="FAD_lactone_oxidase-like"/>
</dbReference>
<dbReference type="Gene3D" id="1.10.45.10">
    <property type="entry name" value="Vanillyl-alcohol Oxidase, Chain A, domain 4"/>
    <property type="match status" value="1"/>
</dbReference>
<accession>A0ABZ0TV62</accession>
<keyword evidence="3" id="KW-0812">Transmembrane</keyword>
<dbReference type="InterPro" id="IPR007173">
    <property type="entry name" value="ALO_C"/>
</dbReference>
<dbReference type="PANTHER" id="PTHR43762">
    <property type="entry name" value="L-GULONOLACTONE OXIDASE"/>
    <property type="match status" value="1"/>
</dbReference>
<protein>
    <submittedName>
        <fullName evidence="5">D-arabinono-1,4-lactone oxidase</fullName>
    </submittedName>
</protein>
<keyword evidence="3" id="KW-1133">Transmembrane helix</keyword>
<dbReference type="Gene3D" id="3.30.70.2520">
    <property type="match status" value="1"/>
</dbReference>
<organism evidence="5 6">
    <name type="scientific">Mucilaginibacter sabulilitoris</name>
    <dbReference type="NCBI Taxonomy" id="1173583"/>
    <lineage>
        <taxon>Bacteria</taxon>
        <taxon>Pseudomonadati</taxon>
        <taxon>Bacteroidota</taxon>
        <taxon>Sphingobacteriia</taxon>
        <taxon>Sphingobacteriales</taxon>
        <taxon>Sphingobacteriaceae</taxon>
        <taxon>Mucilaginibacter</taxon>
    </lineage>
</organism>
<reference evidence="5 6" key="1">
    <citation type="submission" date="2023-11" db="EMBL/GenBank/DDBJ databases">
        <title>Analysis of the Genomes of Mucilaginibacter gossypii cycad 4 and M. sabulilitoris SNA2: microbes with the potential for plant growth promotion.</title>
        <authorList>
            <person name="Hirsch A.M."/>
            <person name="Humm E."/>
            <person name="Rubbi M."/>
            <person name="Del Vecchio G."/>
            <person name="Ha S.M."/>
            <person name="Pellegrini M."/>
            <person name="Gunsalus R.P."/>
        </authorList>
    </citation>
    <scope>NUCLEOTIDE SEQUENCE [LARGE SCALE GENOMIC DNA]</scope>
    <source>
        <strain evidence="5 6">SNA2</strain>
    </source>
</reference>
<dbReference type="Gene3D" id="3.30.465.10">
    <property type="match status" value="1"/>
</dbReference>
<evidence type="ECO:0000259" key="4">
    <source>
        <dbReference type="PROSITE" id="PS51387"/>
    </source>
</evidence>
<evidence type="ECO:0000313" key="6">
    <source>
        <dbReference type="Proteomes" id="UP001324380"/>
    </source>
</evidence>
<dbReference type="Proteomes" id="UP001324380">
    <property type="component" value="Chromosome"/>
</dbReference>
<dbReference type="PANTHER" id="PTHR43762:SF1">
    <property type="entry name" value="D-ARABINONO-1,4-LACTONE OXIDASE"/>
    <property type="match status" value="1"/>
</dbReference>
<dbReference type="SUPFAM" id="SSF56176">
    <property type="entry name" value="FAD-binding/transporter-associated domain-like"/>
    <property type="match status" value="1"/>
</dbReference>
<dbReference type="Gene3D" id="3.30.43.10">
    <property type="entry name" value="Uridine Diphospho-n-acetylenolpyruvylglucosamine Reductase, domain 2"/>
    <property type="match status" value="1"/>
</dbReference>
<keyword evidence="6" id="KW-1185">Reference proteome</keyword>
<evidence type="ECO:0000313" key="5">
    <source>
        <dbReference type="EMBL" id="WPU97004.1"/>
    </source>
</evidence>
<dbReference type="InterPro" id="IPR016166">
    <property type="entry name" value="FAD-bd_PCMH"/>
</dbReference>
<evidence type="ECO:0000256" key="1">
    <source>
        <dbReference type="ARBA" id="ARBA00022827"/>
    </source>
</evidence>
<name>A0ABZ0TV62_9SPHI</name>
<proteinExistence type="predicted"/>